<dbReference type="GeneID" id="4321715"/>
<name>Q0CKU0_ASPTN</name>
<reference evidence="2" key="1">
    <citation type="submission" date="2005-09" db="EMBL/GenBank/DDBJ databases">
        <title>Annotation of the Aspergillus terreus NIH2624 genome.</title>
        <authorList>
            <person name="Birren B.W."/>
            <person name="Lander E.S."/>
            <person name="Galagan J.E."/>
            <person name="Nusbaum C."/>
            <person name="Devon K."/>
            <person name="Henn M."/>
            <person name="Ma L.-J."/>
            <person name="Jaffe D.B."/>
            <person name="Butler J."/>
            <person name="Alvarez P."/>
            <person name="Gnerre S."/>
            <person name="Grabherr M."/>
            <person name="Kleber M."/>
            <person name="Mauceli E.W."/>
            <person name="Brockman W."/>
            <person name="Rounsley S."/>
            <person name="Young S.K."/>
            <person name="LaButti K."/>
            <person name="Pushparaj V."/>
            <person name="DeCaprio D."/>
            <person name="Crawford M."/>
            <person name="Koehrsen M."/>
            <person name="Engels R."/>
            <person name="Montgomery P."/>
            <person name="Pearson M."/>
            <person name="Howarth C."/>
            <person name="Larson L."/>
            <person name="Luoma S."/>
            <person name="White J."/>
            <person name="Alvarado L."/>
            <person name="Kodira C.D."/>
            <person name="Zeng Q."/>
            <person name="Oleary S."/>
            <person name="Yandava C."/>
            <person name="Denning D.W."/>
            <person name="Nierman W.C."/>
            <person name="Milne T."/>
            <person name="Madden K."/>
        </authorList>
    </citation>
    <scope>NUCLEOTIDE SEQUENCE [LARGE SCALE GENOMIC DNA]</scope>
    <source>
        <strain evidence="2">NIH 2624 / FGSC A1156</strain>
    </source>
</reference>
<protein>
    <submittedName>
        <fullName evidence="1">Uncharacterized protein</fullName>
    </submittedName>
</protein>
<sequence>MTPCTKPRVIMDHGQTGVSPSRSIQSIMAANIIPGRRTSPCSVASITATASRLCPYLPTDNLDGYDSEDSLLHLSAQYTREKLRSIVRRETRQDPRQALAVLFNAFSNDPVARGNPRLPFAHRSNTSANDRILQSNGTSDVVLRTFLHAPGLAFRSSGGRSARELGRLHEDPSFTGWTI</sequence>
<gene>
    <name evidence="1" type="ORF">ATEG_05694</name>
</gene>
<dbReference type="Proteomes" id="UP000007963">
    <property type="component" value="Unassembled WGS sequence"/>
</dbReference>
<organism evidence="1 2">
    <name type="scientific">Aspergillus terreus (strain NIH 2624 / FGSC A1156)</name>
    <dbReference type="NCBI Taxonomy" id="341663"/>
    <lineage>
        <taxon>Eukaryota</taxon>
        <taxon>Fungi</taxon>
        <taxon>Dikarya</taxon>
        <taxon>Ascomycota</taxon>
        <taxon>Pezizomycotina</taxon>
        <taxon>Eurotiomycetes</taxon>
        <taxon>Eurotiomycetidae</taxon>
        <taxon>Eurotiales</taxon>
        <taxon>Aspergillaceae</taxon>
        <taxon>Aspergillus</taxon>
        <taxon>Aspergillus subgen. Circumdati</taxon>
    </lineage>
</organism>
<dbReference type="RefSeq" id="XP_001214872.1">
    <property type="nucleotide sequence ID" value="XM_001214872.1"/>
</dbReference>
<evidence type="ECO:0000313" key="2">
    <source>
        <dbReference type="Proteomes" id="UP000007963"/>
    </source>
</evidence>
<proteinExistence type="predicted"/>
<evidence type="ECO:0000313" key="1">
    <source>
        <dbReference type="EMBL" id="EAU33455.1"/>
    </source>
</evidence>
<dbReference type="HOGENOM" id="CLU_1503161_0_0_1"/>
<dbReference type="EMBL" id="CH476601">
    <property type="protein sequence ID" value="EAU33455.1"/>
    <property type="molecule type" value="Genomic_DNA"/>
</dbReference>
<accession>Q0CKU0</accession>
<dbReference type="AlphaFoldDB" id="Q0CKU0"/>
<dbReference type="VEuPathDB" id="FungiDB:ATEG_05694"/>